<dbReference type="RefSeq" id="XP_007511460.1">
    <property type="nucleotide sequence ID" value="XM_007511398.1"/>
</dbReference>
<accession>K8EHS6</accession>
<name>K8EHS6_9CHLO</name>
<feature type="region of interest" description="Disordered" evidence="1">
    <location>
        <begin position="59"/>
        <end position="79"/>
    </location>
</feature>
<keyword evidence="3" id="KW-1185">Reference proteome</keyword>
<reference evidence="2 3" key="1">
    <citation type="submission" date="2011-10" db="EMBL/GenBank/DDBJ databases">
        <authorList>
            <person name="Genoscope - CEA"/>
        </authorList>
    </citation>
    <scope>NUCLEOTIDE SEQUENCE [LARGE SCALE GENOMIC DNA]</scope>
    <source>
        <strain evidence="2 3">RCC 1105</strain>
    </source>
</reference>
<dbReference type="EMBL" id="FO082271">
    <property type="protein sequence ID" value="CCO17581.1"/>
    <property type="molecule type" value="Genomic_DNA"/>
</dbReference>
<protein>
    <submittedName>
        <fullName evidence="2">Uncharacterized protein</fullName>
    </submittedName>
</protein>
<dbReference type="GeneID" id="19014219"/>
<dbReference type="KEGG" id="bpg:Bathy08g02400"/>
<proteinExistence type="predicted"/>
<feature type="region of interest" description="Disordered" evidence="1">
    <location>
        <begin position="1"/>
        <end position="22"/>
    </location>
</feature>
<evidence type="ECO:0000313" key="2">
    <source>
        <dbReference type="EMBL" id="CCO17581.1"/>
    </source>
</evidence>
<dbReference type="Proteomes" id="UP000198341">
    <property type="component" value="Chromosome 8"/>
</dbReference>
<evidence type="ECO:0000256" key="1">
    <source>
        <dbReference type="SAM" id="MobiDB-lite"/>
    </source>
</evidence>
<organism evidence="2 3">
    <name type="scientific">Bathycoccus prasinos</name>
    <dbReference type="NCBI Taxonomy" id="41875"/>
    <lineage>
        <taxon>Eukaryota</taxon>
        <taxon>Viridiplantae</taxon>
        <taxon>Chlorophyta</taxon>
        <taxon>Mamiellophyceae</taxon>
        <taxon>Mamiellales</taxon>
        <taxon>Bathycoccaceae</taxon>
        <taxon>Bathycoccus</taxon>
    </lineage>
</organism>
<gene>
    <name evidence="2" type="ORF">Bathy08g02400</name>
</gene>
<dbReference type="AlphaFoldDB" id="K8EHS6"/>
<evidence type="ECO:0000313" key="3">
    <source>
        <dbReference type="Proteomes" id="UP000198341"/>
    </source>
</evidence>
<feature type="compositionally biased region" description="Basic and acidic residues" evidence="1">
    <location>
        <begin position="1"/>
        <end position="12"/>
    </location>
</feature>
<sequence>MSTRAQRGDRGKTRGAGGIGVGASGVFSAKKAGGGGIGGLQQQQKKNTSRWELQNIHWGGESLPNSTASGVAAGGGKPVVPQEKTALVTKWVKRIENINNGENMETKEKEDVFVLGGGGKGKKRRKLEVVKRVGYEVKVKRNQQRAAEEQ</sequence>